<reference evidence="1 2" key="1">
    <citation type="journal article" date="2013" name="Genome Announc.">
        <title>Draft Genome Sequence of Arcticibacter svalbardensis Strain MN12-7T, a Member of the Family Sphingobacteriaceae Isolated from an Arctic Soil Sample.</title>
        <authorList>
            <person name="Shivaji S."/>
            <person name="Ara S."/>
            <person name="Prasad S."/>
            <person name="Manasa B.P."/>
            <person name="Begum Z."/>
            <person name="Singh A."/>
            <person name="Kumar Pinnaka A."/>
        </authorList>
    </citation>
    <scope>NUCLEOTIDE SEQUENCE [LARGE SCALE GENOMIC DNA]</scope>
    <source>
        <strain evidence="1 2">MN12-7</strain>
    </source>
</reference>
<organism evidence="1 2">
    <name type="scientific">Arcticibacter svalbardensis MN12-7</name>
    <dbReference type="NCBI Taxonomy" id="1150600"/>
    <lineage>
        <taxon>Bacteria</taxon>
        <taxon>Pseudomonadati</taxon>
        <taxon>Bacteroidota</taxon>
        <taxon>Sphingobacteriia</taxon>
        <taxon>Sphingobacteriales</taxon>
        <taxon>Sphingobacteriaceae</taxon>
        <taxon>Arcticibacter</taxon>
    </lineage>
</organism>
<keyword evidence="2" id="KW-1185">Reference proteome</keyword>
<proteinExistence type="predicted"/>
<dbReference type="Proteomes" id="UP000014174">
    <property type="component" value="Unassembled WGS sequence"/>
</dbReference>
<protein>
    <submittedName>
        <fullName evidence="1">Uncharacterized protein</fullName>
    </submittedName>
</protein>
<dbReference type="AlphaFoldDB" id="R9GPK2"/>
<sequence length="38" mass="4458">MGAYPYLLMVGMICSIRNFPLLMPHYNFKYCSAQIQEN</sequence>
<evidence type="ECO:0000313" key="1">
    <source>
        <dbReference type="EMBL" id="EOR93633.1"/>
    </source>
</evidence>
<gene>
    <name evidence="1" type="ORF">ADIARSV_3217</name>
</gene>
<name>R9GPK2_9SPHI</name>
<dbReference type="EMBL" id="AQPN01000109">
    <property type="protein sequence ID" value="EOR93633.1"/>
    <property type="molecule type" value="Genomic_DNA"/>
</dbReference>
<comment type="caution">
    <text evidence="1">The sequence shown here is derived from an EMBL/GenBank/DDBJ whole genome shotgun (WGS) entry which is preliminary data.</text>
</comment>
<dbReference type="STRING" id="1150600.ADIARSV_3217"/>
<accession>R9GPK2</accession>
<evidence type="ECO:0000313" key="2">
    <source>
        <dbReference type="Proteomes" id="UP000014174"/>
    </source>
</evidence>